<accession>F2RGS0</accession>
<dbReference type="PATRIC" id="fig|953739.5.peg.3703"/>
<dbReference type="HOGENOM" id="CLU_021909_0_0_11"/>
<dbReference type="Proteomes" id="UP000006854">
    <property type="component" value="Chromosome"/>
</dbReference>
<dbReference type="GeneID" id="51862182"/>
<dbReference type="eggNOG" id="ENOG50315R7">
    <property type="taxonomic scope" value="Bacteria"/>
</dbReference>
<feature type="compositionally biased region" description="Low complexity" evidence="1">
    <location>
        <begin position="603"/>
        <end position="627"/>
    </location>
</feature>
<dbReference type="RefSeq" id="WP_015032799.1">
    <property type="nucleotide sequence ID" value="NC_018750.1"/>
</dbReference>
<dbReference type="KEGG" id="sve:SVEN_1594"/>
<organism evidence="2 3">
    <name type="scientific">Streptomyces venezuelae (strain ATCC 10712 / CBS 650.69 / DSM 40230 / JCM 4526 / NBRC 13096 / PD 04745)</name>
    <dbReference type="NCBI Taxonomy" id="953739"/>
    <lineage>
        <taxon>Bacteria</taxon>
        <taxon>Bacillati</taxon>
        <taxon>Actinomycetota</taxon>
        <taxon>Actinomycetes</taxon>
        <taxon>Kitasatosporales</taxon>
        <taxon>Streptomycetaceae</taxon>
        <taxon>Streptomyces</taxon>
    </lineage>
</organism>
<evidence type="ECO:0000313" key="3">
    <source>
        <dbReference type="Proteomes" id="UP000006854"/>
    </source>
</evidence>
<evidence type="ECO:0000313" key="2">
    <source>
        <dbReference type="EMBL" id="CCA54881.1"/>
    </source>
</evidence>
<dbReference type="OrthoDB" id="3917742at2"/>
<gene>
    <name evidence="2" type="ordered locus">SVEN_1594</name>
</gene>
<sequence length="710" mass="77804">MSMSPSGPFPSPPTREWQERWVAAVLATRDVTAPRAALENIAPFVVRPKDDLTGPDEEPDGVRRLRPDRYRWVTTDAGRMLLVTIRMHGVGGIVWEHNERISSEWRSLADPGTGAAKGRRPLPRVTSWTRLTEDGQERTFTALESTAVTREALISSVDEAASALTNRVGMRPYDLLEDLALNGQVEPCMYVAQHIGLGEQPPQQADGSPRYPGSYWGWMAVRGNNRTTFRQELFGVSSSEVLTGVPFKKLGQDGPGVSVSPSYWLGRLSEVLNKEYAEGEREGRTDTRAHRAVAIASVEAHLVIGSSAPERLFRIAQGSNRRDHVHPPLEFGPNDRGRALGRGVLGAYTAERLLDDRTADVLAGLAPVTDLPDAPSGASVSELRDLRSMRLLTELFPTQDQTAKRTRIRAALGEPAPSQLTARDVNRRVRAWSALTSESYPEPWNPRVAEVVTAVQGRKGITLLGRRLPELLATAEADREAFEELLTFRAPHWLAAFDIIDADRGSLSGQRTDDEGREAQRVRRTVANVIEAMRKRPAMAVGLLRELAAAMDEGDRPPRQVDETGTALDGRAHRAWFNRTFPKETGTRPYRQRRSQEGGEPGAAGEAGRAGEETASGPFTDPAAPADAPEETPEQALKRLTEVLEREIGKTAETVTELAEAVKDVATAAETAGRDYALKEAEAQDMASRVLQVLRALRKIPETVADLGPA</sequence>
<dbReference type="AlphaFoldDB" id="F2RGS0"/>
<dbReference type="EMBL" id="FR845719">
    <property type="protein sequence ID" value="CCA54881.1"/>
    <property type="molecule type" value="Genomic_DNA"/>
</dbReference>
<evidence type="ECO:0000256" key="1">
    <source>
        <dbReference type="SAM" id="MobiDB-lite"/>
    </source>
</evidence>
<keyword evidence="3" id="KW-1185">Reference proteome</keyword>
<feature type="region of interest" description="Disordered" evidence="1">
    <location>
        <begin position="577"/>
        <end position="633"/>
    </location>
</feature>
<name>F2RGS0_STRVP</name>
<proteinExistence type="predicted"/>
<reference evidence="2 3" key="1">
    <citation type="journal article" date="2011" name="BMC Genomics">
        <title>Genome-wide analysis of the role of GlnR in Streptomyces venezuelae provides new insights into global nitrogen regulation in actinomycetes.</title>
        <authorList>
            <person name="Pullan S.T."/>
            <person name="Bibb M.J."/>
            <person name="Merrick M."/>
        </authorList>
    </citation>
    <scope>NUCLEOTIDE SEQUENCE [LARGE SCALE GENOMIC DNA]</scope>
    <source>
        <strain evidence="2">ATCC 10712</strain>
    </source>
</reference>
<protein>
    <submittedName>
        <fullName evidence="2">Uncharacterized protein</fullName>
    </submittedName>
</protein>